<dbReference type="PROSITE" id="PS00383">
    <property type="entry name" value="TYR_PHOSPHATASE_1"/>
    <property type="match status" value="1"/>
</dbReference>
<accession>A0A2R5GI34</accession>
<dbReference type="Pfam" id="PF00782">
    <property type="entry name" value="DSPc"/>
    <property type="match status" value="1"/>
</dbReference>
<dbReference type="SUPFAM" id="SSF52799">
    <property type="entry name" value="(Phosphotyrosine protein) phosphatases II"/>
    <property type="match status" value="1"/>
</dbReference>
<dbReference type="InterPro" id="IPR000387">
    <property type="entry name" value="Tyr_Pase_dom"/>
</dbReference>
<protein>
    <recommendedName>
        <fullName evidence="3">protein-serine/threonine phosphatase</fullName>
        <ecNumber evidence="3">3.1.3.16</ecNumber>
    </recommendedName>
</protein>
<dbReference type="EC" id="3.1.3.16" evidence="3"/>
<feature type="compositionally biased region" description="Acidic residues" evidence="9">
    <location>
        <begin position="226"/>
        <end position="238"/>
    </location>
</feature>
<dbReference type="InterPro" id="IPR014876">
    <property type="entry name" value="DEK_C"/>
</dbReference>
<dbReference type="Proteomes" id="UP000241890">
    <property type="component" value="Unassembled WGS sequence"/>
</dbReference>
<dbReference type="InParanoid" id="A0A2R5GI34"/>
<evidence type="ECO:0000256" key="3">
    <source>
        <dbReference type="ARBA" id="ARBA00013081"/>
    </source>
</evidence>
<gene>
    <name evidence="12" type="ORF">FCC1311_067762</name>
</gene>
<keyword evidence="6" id="KW-0904">Protein phosphatase</keyword>
<dbReference type="PROSITE" id="PS50056">
    <property type="entry name" value="TYR_PHOSPHATASE_2"/>
    <property type="match status" value="1"/>
</dbReference>
<dbReference type="InterPro" id="IPR043588">
    <property type="entry name" value="SSH-N"/>
</dbReference>
<dbReference type="FunFam" id="3.90.190.10:FF:000004">
    <property type="entry name" value="Protein phosphatase Slingshot homolog 2"/>
    <property type="match status" value="1"/>
</dbReference>
<evidence type="ECO:0000259" key="11">
    <source>
        <dbReference type="PROSITE" id="PS50056"/>
    </source>
</evidence>
<evidence type="ECO:0000256" key="7">
    <source>
        <dbReference type="ARBA" id="ARBA00023212"/>
    </source>
</evidence>
<dbReference type="InterPro" id="IPR029021">
    <property type="entry name" value="Prot-tyrosine_phosphatase-like"/>
</dbReference>
<dbReference type="Gene3D" id="3.90.190.10">
    <property type="entry name" value="Protein tyrosine phosphatase superfamily"/>
    <property type="match status" value="1"/>
</dbReference>
<dbReference type="SMART" id="SM00195">
    <property type="entry name" value="DSPc"/>
    <property type="match status" value="1"/>
</dbReference>
<dbReference type="GO" id="GO:0003779">
    <property type="term" value="F:actin binding"/>
    <property type="evidence" value="ECO:0007669"/>
    <property type="project" value="InterPro"/>
</dbReference>
<dbReference type="GO" id="GO:0005856">
    <property type="term" value="C:cytoskeleton"/>
    <property type="evidence" value="ECO:0007669"/>
    <property type="project" value="UniProtKB-SubCell"/>
</dbReference>
<comment type="catalytic activity">
    <reaction evidence="8">
        <text>O-phospho-L-threonyl-[protein] + H2O = L-threonyl-[protein] + phosphate</text>
        <dbReference type="Rhea" id="RHEA:47004"/>
        <dbReference type="Rhea" id="RHEA-COMP:11060"/>
        <dbReference type="Rhea" id="RHEA-COMP:11605"/>
        <dbReference type="ChEBI" id="CHEBI:15377"/>
        <dbReference type="ChEBI" id="CHEBI:30013"/>
        <dbReference type="ChEBI" id="CHEBI:43474"/>
        <dbReference type="ChEBI" id="CHEBI:61977"/>
        <dbReference type="EC" id="3.1.3.16"/>
    </reaction>
</comment>
<keyword evidence="7" id="KW-0206">Cytoskeleton</keyword>
<evidence type="ECO:0000259" key="10">
    <source>
        <dbReference type="PROSITE" id="PS50054"/>
    </source>
</evidence>
<evidence type="ECO:0000256" key="1">
    <source>
        <dbReference type="ARBA" id="ARBA00004245"/>
    </source>
</evidence>
<dbReference type="PROSITE" id="PS50054">
    <property type="entry name" value="TYR_PHOSPHATASE_DUAL"/>
    <property type="match status" value="1"/>
</dbReference>
<dbReference type="PANTHER" id="PTHR45864:SF2">
    <property type="entry name" value="PROTEIN PHOSPHATASE SLINGSHOT"/>
    <property type="match status" value="1"/>
</dbReference>
<comment type="similarity">
    <text evidence="2">Belongs to the protein-tyrosine phosphatase family.</text>
</comment>
<feature type="region of interest" description="Disordered" evidence="9">
    <location>
        <begin position="362"/>
        <end position="411"/>
    </location>
</feature>
<keyword evidence="4" id="KW-0963">Cytoplasm</keyword>
<dbReference type="OrthoDB" id="10252009at2759"/>
<dbReference type="EMBL" id="BEYU01000078">
    <property type="protein sequence ID" value="GBG30556.1"/>
    <property type="molecule type" value="Genomic_DNA"/>
</dbReference>
<proteinExistence type="inferred from homology"/>
<sequence length="712" mass="78170">MTRETMQEVRETLRGVDVVRVRNALITHSFVASKHVAESEDNAGPDVGEPGPSRATMNPMARGTTARAKKDTVDPYLREVLQALMDVLLPTDICRLITALDLANTNASPRRKAGANEAAHGKTVSASAFAQAGASFIRRANSLPNILESGKKRQRRDYFIALISNRTHTGVEEDAIFVLRAHVNRSKDGVGPNGTIMRKTKSLKRLSWKRSGSRSAKGRPGRLVEEQNEDEDEEDGEAVNEAGQVAGTFKPPRTSVLRDAGSYVGDSIAKAPHSSVSLAIVKIFPIWSDLRISLKGRGLVRLASAGDSMRIGTVSIRSMWRLVVSLTRARSIAKANNYFPQGPSHKWIEIYLQDLLPSAMPPGLEAPSSRHLKDADADGEEAAGISKEANGNDGVAQDDVDDDNDEDDIGDDVFEHVDIDGSSGLDIADAILMPPVNLARNQAHEVDGHLDHLAQGHLSDDDEDTDDATSVSVHTDLPNFSSVAADADAASVSSRAREDSRCRLSLNSRLEAEQEITAEIRTIIQTTLNLDDLTTQDVITRLEAKFGPKLMSNFKKSFIDEKIILMYGQQEPPSRIIAGLYLGTEYNASDFGTLQNIGVTTIINVTKEIKDFYPGHFDYLRISVKDHETSDLHAHFAEACEKIAHARAEGHTVFVHCQRGISRSATIVIAFLMQSRRLSFADAYNIVKRNRPIIKPNRGFIKQLTRFEEEVN</sequence>
<evidence type="ECO:0000256" key="9">
    <source>
        <dbReference type="SAM" id="MobiDB-lite"/>
    </source>
</evidence>
<dbReference type="GO" id="GO:0030837">
    <property type="term" value="P:negative regulation of actin filament polymerization"/>
    <property type="evidence" value="ECO:0007669"/>
    <property type="project" value="InterPro"/>
</dbReference>
<name>A0A2R5GI34_9STRA</name>
<dbReference type="CDD" id="cd14498">
    <property type="entry name" value="DSP"/>
    <property type="match status" value="1"/>
</dbReference>
<evidence type="ECO:0000256" key="2">
    <source>
        <dbReference type="ARBA" id="ARBA00009580"/>
    </source>
</evidence>
<dbReference type="AlphaFoldDB" id="A0A2R5GI34"/>
<evidence type="ECO:0000313" key="12">
    <source>
        <dbReference type="EMBL" id="GBG30556.1"/>
    </source>
</evidence>
<dbReference type="Pfam" id="PF08766">
    <property type="entry name" value="DEK_C"/>
    <property type="match status" value="1"/>
</dbReference>
<feature type="region of interest" description="Disordered" evidence="9">
    <location>
        <begin position="201"/>
        <end position="251"/>
    </location>
</feature>
<dbReference type="InterPro" id="IPR043587">
    <property type="entry name" value="Phosphatase_SSH-like"/>
</dbReference>
<dbReference type="Pfam" id="PF23040">
    <property type="entry name" value="PH_SSH1-like_1st"/>
    <property type="match status" value="1"/>
</dbReference>
<evidence type="ECO:0000256" key="6">
    <source>
        <dbReference type="ARBA" id="ARBA00022912"/>
    </source>
</evidence>
<comment type="subcellular location">
    <subcellularLocation>
        <location evidence="1">Cytoplasm</location>
        <location evidence="1">Cytoskeleton</location>
    </subcellularLocation>
</comment>
<dbReference type="InterPro" id="IPR020422">
    <property type="entry name" value="TYR_PHOSPHATASE_DUAL_dom"/>
</dbReference>
<feature type="domain" description="Tyrosine specific protein phosphatases" evidence="11">
    <location>
        <begin position="634"/>
        <end position="692"/>
    </location>
</feature>
<feature type="domain" description="Tyrosine-protein phosphatase" evidence="10">
    <location>
        <begin position="572"/>
        <end position="712"/>
    </location>
</feature>
<feature type="region of interest" description="Disordered" evidence="9">
    <location>
        <begin position="36"/>
        <end position="67"/>
    </location>
</feature>
<feature type="compositionally biased region" description="Acidic residues" evidence="9">
    <location>
        <begin position="396"/>
        <end position="411"/>
    </location>
</feature>
<organism evidence="12 13">
    <name type="scientific">Hondaea fermentalgiana</name>
    <dbReference type="NCBI Taxonomy" id="2315210"/>
    <lineage>
        <taxon>Eukaryota</taxon>
        <taxon>Sar</taxon>
        <taxon>Stramenopiles</taxon>
        <taxon>Bigyra</taxon>
        <taxon>Labyrinthulomycetes</taxon>
        <taxon>Thraustochytrida</taxon>
        <taxon>Thraustochytriidae</taxon>
        <taxon>Hondaea</taxon>
    </lineage>
</organism>
<keyword evidence="13" id="KW-1185">Reference proteome</keyword>
<comment type="caution">
    <text evidence="12">The sequence shown here is derived from an EMBL/GenBank/DDBJ whole genome shotgun (WGS) entry which is preliminary data.</text>
</comment>
<dbReference type="PANTHER" id="PTHR45864">
    <property type="entry name" value="SLINGSHOT PROTEIN PHOSPHATASE HOMOLOG"/>
    <property type="match status" value="1"/>
</dbReference>
<evidence type="ECO:0000256" key="8">
    <source>
        <dbReference type="ARBA" id="ARBA00048336"/>
    </source>
</evidence>
<evidence type="ECO:0000256" key="5">
    <source>
        <dbReference type="ARBA" id="ARBA00022801"/>
    </source>
</evidence>
<evidence type="ECO:0000313" key="13">
    <source>
        <dbReference type="Proteomes" id="UP000241890"/>
    </source>
</evidence>
<dbReference type="InterPro" id="IPR000340">
    <property type="entry name" value="Dual-sp_phosphatase_cat-dom"/>
</dbReference>
<keyword evidence="5" id="KW-0378">Hydrolase</keyword>
<dbReference type="InterPro" id="IPR016130">
    <property type="entry name" value="Tyr_Pase_AS"/>
</dbReference>
<dbReference type="GO" id="GO:0004722">
    <property type="term" value="F:protein serine/threonine phosphatase activity"/>
    <property type="evidence" value="ECO:0007669"/>
    <property type="project" value="UniProtKB-EC"/>
</dbReference>
<feature type="compositionally biased region" description="Basic residues" evidence="9">
    <location>
        <begin position="201"/>
        <end position="220"/>
    </location>
</feature>
<reference evidence="12 13" key="1">
    <citation type="submission" date="2017-12" db="EMBL/GenBank/DDBJ databases">
        <title>Sequencing, de novo assembly and annotation of complete genome of a new Thraustochytrid species, strain FCC1311.</title>
        <authorList>
            <person name="Sedici K."/>
            <person name="Godart F."/>
            <person name="Aiese Cigliano R."/>
            <person name="Sanseverino W."/>
            <person name="Barakat M."/>
            <person name="Ortet P."/>
            <person name="Marechal E."/>
            <person name="Cagnac O."/>
            <person name="Amato A."/>
        </authorList>
    </citation>
    <scope>NUCLEOTIDE SEQUENCE [LARGE SCALE GENOMIC DNA]</scope>
</reference>
<evidence type="ECO:0000256" key="4">
    <source>
        <dbReference type="ARBA" id="ARBA00022490"/>
    </source>
</evidence>